<dbReference type="Proteomes" id="UP000030528">
    <property type="component" value="Unassembled WGS sequence"/>
</dbReference>
<evidence type="ECO:0000313" key="1">
    <source>
        <dbReference type="EMBL" id="KGX89531.1"/>
    </source>
</evidence>
<sequence>MKFAHELSNMYKRHFDEDQYVSLFVYSILEQMNREDLLDVMNQCSKEELEQLLGSLLLNKLNTNPSLAEPKGRMMTLEQIG</sequence>
<dbReference type="OrthoDB" id="2381948at2"/>
<organism evidence="1 2">
    <name type="scientific">Pontibacillus halophilus JSM 076056 = DSM 19796</name>
    <dbReference type="NCBI Taxonomy" id="1385510"/>
    <lineage>
        <taxon>Bacteria</taxon>
        <taxon>Bacillati</taxon>
        <taxon>Bacillota</taxon>
        <taxon>Bacilli</taxon>
        <taxon>Bacillales</taxon>
        <taxon>Bacillaceae</taxon>
        <taxon>Pontibacillus</taxon>
    </lineage>
</organism>
<dbReference type="Pfam" id="PF19651">
    <property type="entry name" value="DUF6154"/>
    <property type="match status" value="1"/>
</dbReference>
<gene>
    <name evidence="1" type="ORF">N781_07410</name>
</gene>
<dbReference type="InterPro" id="IPR046152">
    <property type="entry name" value="DUF6154"/>
</dbReference>
<name>A0A0A5G8S1_9BACI</name>
<dbReference type="EMBL" id="AVPE01000022">
    <property type="protein sequence ID" value="KGX89531.1"/>
    <property type="molecule type" value="Genomic_DNA"/>
</dbReference>
<dbReference type="eggNOG" id="ENOG502ZWX8">
    <property type="taxonomic scope" value="Bacteria"/>
</dbReference>
<comment type="caution">
    <text evidence="1">The sequence shown here is derived from an EMBL/GenBank/DDBJ whole genome shotgun (WGS) entry which is preliminary data.</text>
</comment>
<reference evidence="1 2" key="1">
    <citation type="submission" date="2013-08" db="EMBL/GenBank/DDBJ databases">
        <authorList>
            <person name="Huang J."/>
            <person name="Wang G."/>
        </authorList>
    </citation>
    <scope>NUCLEOTIDE SEQUENCE [LARGE SCALE GENOMIC DNA]</scope>
    <source>
        <strain evidence="1 2">JSM 076056</strain>
    </source>
</reference>
<protein>
    <submittedName>
        <fullName evidence="1">Uncharacterized protein</fullName>
    </submittedName>
</protein>
<keyword evidence="2" id="KW-1185">Reference proteome</keyword>
<evidence type="ECO:0000313" key="2">
    <source>
        <dbReference type="Proteomes" id="UP000030528"/>
    </source>
</evidence>
<dbReference type="RefSeq" id="WP_026801405.1">
    <property type="nucleotide sequence ID" value="NZ_AULI01000016.1"/>
</dbReference>
<accession>A0A0A5G8S1</accession>
<dbReference type="AlphaFoldDB" id="A0A0A5G8S1"/>
<proteinExistence type="predicted"/>